<evidence type="ECO:0000256" key="8">
    <source>
        <dbReference type="ARBA" id="ARBA00022833"/>
    </source>
</evidence>
<evidence type="ECO:0000256" key="11">
    <source>
        <dbReference type="PROSITE-ProRule" id="PRU01379"/>
    </source>
</evidence>
<evidence type="ECO:0000259" key="13">
    <source>
        <dbReference type="PROSITE" id="PS52035"/>
    </source>
</evidence>
<proteinExistence type="inferred from homology"/>
<dbReference type="SUPFAM" id="SSF54897">
    <property type="entry name" value="Protease propeptides/inhibitors"/>
    <property type="match status" value="1"/>
</dbReference>
<keyword evidence="9" id="KW-0482">Metalloprotease</keyword>
<evidence type="ECO:0000256" key="6">
    <source>
        <dbReference type="ARBA" id="ARBA00022729"/>
    </source>
</evidence>
<name>A0A1B0C9X1_LUTLO</name>
<reference evidence="15" key="3">
    <citation type="submission" date="2020-05" db="UniProtKB">
        <authorList>
            <consortium name="EnsemblMetazoa"/>
        </authorList>
    </citation>
    <scope>IDENTIFICATION</scope>
    <source>
        <strain evidence="15">Jacobina</strain>
    </source>
</reference>
<dbReference type="SMART" id="SM00631">
    <property type="entry name" value="Zn_pept"/>
    <property type="match status" value="1"/>
</dbReference>
<evidence type="ECO:0000256" key="4">
    <source>
        <dbReference type="ARBA" id="ARBA00022670"/>
    </source>
</evidence>
<feature type="active site" description="Proton donor/acceptor" evidence="11">
    <location>
        <position position="720"/>
    </location>
</feature>
<evidence type="ECO:0000256" key="9">
    <source>
        <dbReference type="ARBA" id="ARBA00023049"/>
    </source>
</evidence>
<dbReference type="EMBL" id="AJWK01002980">
    <property type="status" value="NOT_ANNOTATED_CDS"/>
    <property type="molecule type" value="Genomic_DNA"/>
</dbReference>
<keyword evidence="16" id="KW-1185">Reference proteome</keyword>
<keyword evidence="4" id="KW-0645">Protease</keyword>
<dbReference type="Gene3D" id="3.30.70.340">
    <property type="entry name" value="Metallocarboxypeptidase-like"/>
    <property type="match status" value="1"/>
</dbReference>
<dbReference type="GO" id="GO:0006508">
    <property type="term" value="P:proteolysis"/>
    <property type="evidence" value="ECO:0007669"/>
    <property type="project" value="UniProtKB-KW"/>
</dbReference>
<evidence type="ECO:0000256" key="2">
    <source>
        <dbReference type="ARBA" id="ARBA00005988"/>
    </source>
</evidence>
<keyword evidence="3 14" id="KW-0121">Carboxypeptidase</keyword>
<dbReference type="InterPro" id="IPR003146">
    <property type="entry name" value="M14A_act_pep"/>
</dbReference>
<evidence type="ECO:0000256" key="1">
    <source>
        <dbReference type="ARBA" id="ARBA00001947"/>
    </source>
</evidence>
<evidence type="ECO:0000256" key="7">
    <source>
        <dbReference type="ARBA" id="ARBA00022801"/>
    </source>
</evidence>
<feature type="compositionally biased region" description="Polar residues" evidence="12">
    <location>
        <begin position="1"/>
        <end position="15"/>
    </location>
</feature>
<accession>A0A1B0C9X1</accession>
<sequence>MNQLPQMSILTSSQRSESDESGSSEEYYEEDLLYYDGDDDGDESSSDDDDSSADEDSIESPPIRAKPTVLRPPKEHNLQAKPWIPPTGQEYINSAKPINAQENILKRKRRRPAAPSSSSEDSYEDYDDQEEEEEEFSLEDTFKYGSPVKENVFDYFGNVMSRFGKFITSLMGLGGGGKRKKQHNQQDNQVVSTYSTAPKIDQLGNDVEHKEANDQGVHEKGMWSGLGTWFAGDNTEITTIPNEMTEDKSWFFNIFSSPTVSTTTTTEKPETTSLNPLDPGNFIALLAQHLVTTEKPDEQKPESLGGQIAQKKVDYSNYQLWRLRPSNAWQVRFLSTLRSSVDCEKCQWWKGPSLRGPTDLAIPPESLAFIEETLQSQGIVYEAVISDLQKAITYSNPKMTRREHYEIEMEQGHPVTFYRYHRFDDIVKFLEFLQRKYPDHVELSHFGRSFEGLPLIMVKIFSQANGTMELRYGRGPRKRPTERKFLKPVVMIEAGSHGREWIAPAVAMWILNTLAMGIGRNDSQSEIYRSVDWLIVPVLNPDGYEYTHTHDRLWRKTRSRARPKKMGFLNSLPFWTWFQGDSTEEELNCTGVDLNRNWSYEWTPKGITSKPCGDLYSGSKALSEPESAALHQFAMKHKKRITVFISLHSYGQMISVPKELHGRNDDLIDMAHVAAQALNGHSSLNRYLVDDANEMLFPRPGAVDSFMLNTIGVPYSYTLELRDTGTHGFLLPPSYIEATARDAFDIIKAIVDNL</sequence>
<dbReference type="SUPFAM" id="SSF53187">
    <property type="entry name" value="Zn-dependent exopeptidases"/>
    <property type="match status" value="1"/>
</dbReference>
<dbReference type="Gene3D" id="3.40.630.10">
    <property type="entry name" value="Zn peptidases"/>
    <property type="match status" value="1"/>
</dbReference>
<dbReference type="FunFam" id="3.40.630.10:FF:000084">
    <property type="entry name" value="Carboxypeptidase B2"/>
    <property type="match status" value="1"/>
</dbReference>
<keyword evidence="7" id="KW-0378">Hydrolase</keyword>
<evidence type="ECO:0000313" key="16">
    <source>
        <dbReference type="Proteomes" id="UP000092461"/>
    </source>
</evidence>
<dbReference type="Pfam" id="PF02244">
    <property type="entry name" value="Propep_M14"/>
    <property type="match status" value="1"/>
</dbReference>
<evidence type="ECO:0000256" key="3">
    <source>
        <dbReference type="ARBA" id="ARBA00022645"/>
    </source>
</evidence>
<evidence type="ECO:0000313" key="15">
    <source>
        <dbReference type="EnsemblMetazoa" id="LLOJ000743-PA"/>
    </source>
</evidence>
<feature type="region of interest" description="Disordered" evidence="12">
    <location>
        <begin position="1"/>
        <end position="139"/>
    </location>
</feature>
<keyword evidence="6" id="KW-0732">Signal</keyword>
<evidence type="ECO:0000256" key="10">
    <source>
        <dbReference type="ARBA" id="ARBA00023157"/>
    </source>
</evidence>
<evidence type="ECO:0000313" key="14">
    <source>
        <dbReference type="EMBL" id="MBC1170035.1"/>
    </source>
</evidence>
<dbReference type="VEuPathDB" id="VectorBase:LLONM1_000102"/>
<comment type="similarity">
    <text evidence="2 11">Belongs to the peptidase M14 family.</text>
</comment>
<evidence type="ECO:0000256" key="5">
    <source>
        <dbReference type="ARBA" id="ARBA00022723"/>
    </source>
</evidence>
<dbReference type="PRINTS" id="PR00765">
    <property type="entry name" value="CRBOXYPTASEA"/>
</dbReference>
<dbReference type="InterPro" id="IPR000834">
    <property type="entry name" value="Peptidase_M14"/>
</dbReference>
<dbReference type="PANTHER" id="PTHR11705:SF89">
    <property type="entry name" value="PEPTIDASE M14 CARBOXYPEPTIDASE A DOMAIN-CONTAINING PROTEIN"/>
    <property type="match status" value="1"/>
</dbReference>
<protein>
    <submittedName>
        <fullName evidence="14">Putative carboxypeptidase a1</fullName>
    </submittedName>
</protein>
<dbReference type="Pfam" id="PF00246">
    <property type="entry name" value="Peptidase_M14"/>
    <property type="match status" value="1"/>
</dbReference>
<dbReference type="InterPro" id="IPR057246">
    <property type="entry name" value="CARBOXYPEPT_ZN_1"/>
</dbReference>
<dbReference type="Proteomes" id="UP000092461">
    <property type="component" value="Unassembled WGS sequence"/>
</dbReference>
<evidence type="ECO:0000256" key="12">
    <source>
        <dbReference type="SAM" id="MobiDB-lite"/>
    </source>
</evidence>
<reference evidence="16" key="1">
    <citation type="submission" date="2012-05" db="EMBL/GenBank/DDBJ databases">
        <title>Whole Genome Assembly of Lutzomyia longipalpis.</title>
        <authorList>
            <person name="Richards S."/>
            <person name="Qu C."/>
            <person name="Dillon R."/>
            <person name="Worley K."/>
            <person name="Scherer S."/>
            <person name="Batterton M."/>
            <person name="Taylor A."/>
            <person name="Hawes A."/>
            <person name="Hernandez B."/>
            <person name="Kovar C."/>
            <person name="Mandapat C."/>
            <person name="Pham C."/>
            <person name="Qu C."/>
            <person name="Jing C."/>
            <person name="Bess C."/>
            <person name="Bandaranaike D."/>
            <person name="Ngo D."/>
            <person name="Ongeri F."/>
            <person name="Arias F."/>
            <person name="Lara F."/>
            <person name="Weissenberger G."/>
            <person name="Kamau G."/>
            <person name="Han H."/>
            <person name="Shen H."/>
            <person name="Dinh H."/>
            <person name="Khalil I."/>
            <person name="Jones J."/>
            <person name="Shafer J."/>
            <person name="Jayaseelan J."/>
            <person name="Quiroz J."/>
            <person name="Blankenburg K."/>
            <person name="Nguyen L."/>
            <person name="Jackson L."/>
            <person name="Francisco L."/>
            <person name="Tang L.-Y."/>
            <person name="Pu L.-L."/>
            <person name="Perales L."/>
            <person name="Lorensuhewa L."/>
            <person name="Munidasa M."/>
            <person name="Coyle M."/>
            <person name="Taylor M."/>
            <person name="Puazo M."/>
            <person name="Firestine M."/>
            <person name="Scheel M."/>
            <person name="Javaid M."/>
            <person name="Wang M."/>
            <person name="Li M."/>
            <person name="Tabassum N."/>
            <person name="Saada N."/>
            <person name="Osuji N."/>
            <person name="Aqrawi P."/>
            <person name="Fu Q."/>
            <person name="Thornton R."/>
            <person name="Raj R."/>
            <person name="Goodspeed R."/>
            <person name="Mata R."/>
            <person name="Najjar R."/>
            <person name="Gubbala S."/>
            <person name="Lee S."/>
            <person name="Denson S."/>
            <person name="Patil S."/>
            <person name="Macmil S."/>
            <person name="Qi S."/>
            <person name="Matskevitch T."/>
            <person name="Palculict T."/>
            <person name="Mathew T."/>
            <person name="Vee V."/>
            <person name="Velamala V."/>
            <person name="Korchina V."/>
            <person name="Cai W."/>
            <person name="Liu W."/>
            <person name="Dai W."/>
            <person name="Zou X."/>
            <person name="Zhu Y."/>
            <person name="Zhang Y."/>
            <person name="Wu Y.-Q."/>
            <person name="Xin Y."/>
            <person name="Nazarath L."/>
            <person name="Kovar C."/>
            <person name="Han Y."/>
            <person name="Muzny D."/>
            <person name="Gibbs R."/>
        </authorList>
    </citation>
    <scope>NUCLEOTIDE SEQUENCE [LARGE SCALE GENOMIC DNA]</scope>
    <source>
        <strain evidence="16">Jacobina</strain>
    </source>
</reference>
<dbReference type="InterPro" id="IPR036990">
    <property type="entry name" value="M14A-like_propep"/>
</dbReference>
<reference evidence="14" key="2">
    <citation type="journal article" date="2020" name="BMC">
        <title>Leishmania infection induces a limited differential gene expression in the sand fly midgut.</title>
        <authorList>
            <person name="Coutinho-Abreu I.V."/>
            <person name="Serafim T.D."/>
            <person name="Meneses C."/>
            <person name="Kamhawi S."/>
            <person name="Oliveira F."/>
            <person name="Valenzuela J.G."/>
        </authorList>
    </citation>
    <scope>NUCLEOTIDE SEQUENCE</scope>
    <source>
        <strain evidence="14">Jacobina</strain>
        <tissue evidence="14">Midgut</tissue>
    </source>
</reference>
<keyword evidence="10" id="KW-1015">Disulfide bond</keyword>
<dbReference type="VEuPathDB" id="VectorBase:LLOJ000743"/>
<feature type="domain" description="Peptidase M14" evidence="13">
    <location>
        <begin position="419"/>
        <end position="754"/>
    </location>
</feature>
<feature type="compositionally biased region" description="Acidic residues" evidence="12">
    <location>
        <begin position="19"/>
        <end position="58"/>
    </location>
</feature>
<organism evidence="15 16">
    <name type="scientific">Lutzomyia longipalpis</name>
    <name type="common">Sand fly</name>
    <dbReference type="NCBI Taxonomy" id="7200"/>
    <lineage>
        <taxon>Eukaryota</taxon>
        <taxon>Metazoa</taxon>
        <taxon>Ecdysozoa</taxon>
        <taxon>Arthropoda</taxon>
        <taxon>Hexapoda</taxon>
        <taxon>Insecta</taxon>
        <taxon>Pterygota</taxon>
        <taxon>Neoptera</taxon>
        <taxon>Endopterygota</taxon>
        <taxon>Diptera</taxon>
        <taxon>Nematocera</taxon>
        <taxon>Psychodoidea</taxon>
        <taxon>Psychodidae</taxon>
        <taxon>Lutzomyia</taxon>
        <taxon>Lutzomyia</taxon>
    </lineage>
</organism>
<feature type="compositionally biased region" description="Acidic residues" evidence="12">
    <location>
        <begin position="121"/>
        <end position="138"/>
    </location>
</feature>
<dbReference type="EMBL" id="GITU01001332">
    <property type="protein sequence ID" value="MBC1170035.1"/>
    <property type="molecule type" value="Transcribed_RNA"/>
</dbReference>
<dbReference type="EnsemblMetazoa" id="LLOJ000743-RA">
    <property type="protein sequence ID" value="LLOJ000743-PA"/>
    <property type="gene ID" value="LLOJ000743"/>
</dbReference>
<dbReference type="PANTHER" id="PTHR11705">
    <property type="entry name" value="PROTEASE FAMILY M14 CARBOXYPEPTIDASE A,B"/>
    <property type="match status" value="1"/>
</dbReference>
<comment type="cofactor">
    <cofactor evidence="1">
        <name>Zn(2+)</name>
        <dbReference type="ChEBI" id="CHEBI:29105"/>
    </cofactor>
</comment>
<dbReference type="GO" id="GO:0004181">
    <property type="term" value="F:metallocarboxypeptidase activity"/>
    <property type="evidence" value="ECO:0007669"/>
    <property type="project" value="InterPro"/>
</dbReference>
<dbReference type="AlphaFoldDB" id="A0A1B0C9X1"/>
<dbReference type="PROSITE" id="PS00132">
    <property type="entry name" value="CARBOXYPEPT_ZN_1"/>
    <property type="match status" value="1"/>
</dbReference>
<keyword evidence="5" id="KW-0479">Metal-binding</keyword>
<dbReference type="GO" id="GO:0008270">
    <property type="term" value="F:zinc ion binding"/>
    <property type="evidence" value="ECO:0007669"/>
    <property type="project" value="InterPro"/>
</dbReference>
<dbReference type="GO" id="GO:0005615">
    <property type="term" value="C:extracellular space"/>
    <property type="evidence" value="ECO:0007669"/>
    <property type="project" value="TreeGrafter"/>
</dbReference>
<dbReference type="PROSITE" id="PS52035">
    <property type="entry name" value="PEPTIDASE_M14"/>
    <property type="match status" value="1"/>
</dbReference>
<keyword evidence="8" id="KW-0862">Zinc</keyword>